<feature type="transmembrane region" description="Helical" evidence="1">
    <location>
        <begin position="36"/>
        <end position="55"/>
    </location>
</feature>
<dbReference type="Pfam" id="PF06961">
    <property type="entry name" value="DUF1294"/>
    <property type="match status" value="1"/>
</dbReference>
<comment type="caution">
    <text evidence="2">The sequence shown here is derived from an EMBL/GenBank/DDBJ whole genome shotgun (WGS) entry which is preliminary data.</text>
</comment>
<protein>
    <submittedName>
        <fullName evidence="2">DUF1294 domain-containing protein</fullName>
    </submittedName>
</protein>
<feature type="transmembrane region" description="Helical" evidence="1">
    <location>
        <begin position="67"/>
        <end position="86"/>
    </location>
</feature>
<dbReference type="InterPro" id="IPR010718">
    <property type="entry name" value="DUF1294"/>
</dbReference>
<evidence type="ECO:0000256" key="1">
    <source>
        <dbReference type="SAM" id="Phobius"/>
    </source>
</evidence>
<keyword evidence="1" id="KW-0472">Membrane</keyword>
<keyword evidence="1" id="KW-1133">Transmembrane helix</keyword>
<evidence type="ECO:0000313" key="3">
    <source>
        <dbReference type="Proteomes" id="UP001595882"/>
    </source>
</evidence>
<reference evidence="3" key="1">
    <citation type="journal article" date="2019" name="Int. J. Syst. Evol. Microbiol.">
        <title>The Global Catalogue of Microorganisms (GCM) 10K type strain sequencing project: providing services to taxonomists for standard genome sequencing and annotation.</title>
        <authorList>
            <consortium name="The Broad Institute Genomics Platform"/>
            <consortium name="The Broad Institute Genome Sequencing Center for Infectious Disease"/>
            <person name="Wu L."/>
            <person name="Ma J."/>
        </authorList>
    </citation>
    <scope>NUCLEOTIDE SEQUENCE [LARGE SCALE GENOMIC DNA]</scope>
    <source>
        <strain evidence="3">CCUG 37865</strain>
    </source>
</reference>
<feature type="transmembrane region" description="Helical" evidence="1">
    <location>
        <begin position="6"/>
        <end position="24"/>
    </location>
</feature>
<dbReference type="Proteomes" id="UP001595882">
    <property type="component" value="Unassembled WGS sequence"/>
</dbReference>
<keyword evidence="3" id="KW-1185">Reference proteome</keyword>
<name>A0ABV8WVD7_9BACI</name>
<accession>A0ABV8WVD7</accession>
<proteinExistence type="predicted"/>
<evidence type="ECO:0000313" key="2">
    <source>
        <dbReference type="EMBL" id="MFC4403710.1"/>
    </source>
</evidence>
<dbReference type="RefSeq" id="WP_390252239.1">
    <property type="nucleotide sequence ID" value="NZ_JBHSDT010000008.1"/>
</dbReference>
<organism evidence="2 3">
    <name type="scientific">Gracilibacillus xinjiangensis</name>
    <dbReference type="NCBI Taxonomy" id="1193282"/>
    <lineage>
        <taxon>Bacteria</taxon>
        <taxon>Bacillati</taxon>
        <taxon>Bacillota</taxon>
        <taxon>Bacilli</taxon>
        <taxon>Bacillales</taxon>
        <taxon>Bacillaceae</taxon>
        <taxon>Gracilibacillus</taxon>
    </lineage>
</organism>
<dbReference type="EMBL" id="JBHSDT010000008">
    <property type="protein sequence ID" value="MFC4403710.1"/>
    <property type="molecule type" value="Genomic_DNA"/>
</dbReference>
<sequence>MLLIYLIIINLIGFIVMGVDKRRARKQKWRIPESRIWFIAIIGGAPGAMIAMNYFRHKTKHTSFRVFLPLLVFVHIGLFVWYEFFLS</sequence>
<dbReference type="PIRSF" id="PIRSF002599">
    <property type="entry name" value="Cold_shock_A"/>
    <property type="match status" value="1"/>
</dbReference>
<dbReference type="InterPro" id="IPR012156">
    <property type="entry name" value="Cold_shock_CspA"/>
</dbReference>
<gene>
    <name evidence="2" type="ORF">ACFOY7_11580</name>
</gene>
<keyword evidence="1" id="KW-0812">Transmembrane</keyword>